<evidence type="ECO:0000256" key="1">
    <source>
        <dbReference type="SAM" id="Phobius"/>
    </source>
</evidence>
<dbReference type="Proteomes" id="UP000010445">
    <property type="component" value="Unassembled WGS sequence"/>
</dbReference>
<organism evidence="2 3">
    <name type="scientific">Corynebacterium durum F0235</name>
    <dbReference type="NCBI Taxonomy" id="1035195"/>
    <lineage>
        <taxon>Bacteria</taxon>
        <taxon>Bacillati</taxon>
        <taxon>Actinomycetota</taxon>
        <taxon>Actinomycetes</taxon>
        <taxon>Mycobacteriales</taxon>
        <taxon>Corynebacteriaceae</taxon>
        <taxon>Corynebacterium</taxon>
    </lineage>
</organism>
<feature type="transmembrane region" description="Helical" evidence="1">
    <location>
        <begin position="84"/>
        <end position="105"/>
    </location>
</feature>
<feature type="transmembrane region" description="Helical" evidence="1">
    <location>
        <begin position="51"/>
        <end position="72"/>
    </location>
</feature>
<accession>L1MD18</accession>
<dbReference type="EMBL" id="AMEM01000034">
    <property type="protein sequence ID" value="EKX88920.1"/>
    <property type="molecule type" value="Genomic_DNA"/>
</dbReference>
<keyword evidence="1" id="KW-0812">Transmembrane</keyword>
<keyword evidence="1" id="KW-0472">Membrane</keyword>
<name>L1MD18_9CORY</name>
<dbReference type="HOGENOM" id="CLU_591488_0_0_11"/>
<sequence>MIPVTWAYIEMTPNPPAFLAVIGLFVCAITIGGAVYMTVYQGQSYARLFQLFTNLSPTILLMSVFPFISGTLNSQSIGNSRELMVVLAVSVTVPWIASTVSMPVYEPLATVDRRDTALFYRSFCQLWPPLLLCSIPVVGLFALVMLSVKGWGVSETGFFMVGVFTNMLFSQAIIPAQETKRFGYIFFSWVFYAAFMFWMPQLWFLAPVFALLPHLVLLNSALIGLFQPRALNPSRITRELLRGALYGGVLWADKFLLVLIYAGEINIFVVYVALIPMVLAQGVYFASQLDILTRSMEGIRAMIDQAPCNELSTQSGGISSSVEQSVASTTLIASGLGLGMMLISAIMGMDHNTEVLALVLAPIVFLMLMLLIFELSQLQQHRTAEILSAIHIAVVTIGLIALPIPAAYFSLIIVDIVLTYLALRSCRGAFADAPYELFWKEAAKW</sequence>
<reference evidence="2 3" key="1">
    <citation type="submission" date="2012-05" db="EMBL/GenBank/DDBJ databases">
        <authorList>
            <person name="Weinstock G."/>
            <person name="Sodergren E."/>
            <person name="Lobos E.A."/>
            <person name="Fulton L."/>
            <person name="Fulton R."/>
            <person name="Courtney L."/>
            <person name="Fronick C."/>
            <person name="O'Laughlin M."/>
            <person name="Godfrey J."/>
            <person name="Wilson R.M."/>
            <person name="Miner T."/>
            <person name="Farmer C."/>
            <person name="Delehaunty K."/>
            <person name="Cordes M."/>
            <person name="Minx P."/>
            <person name="Tomlinson C."/>
            <person name="Chen J."/>
            <person name="Wollam A."/>
            <person name="Pepin K.H."/>
            <person name="Bhonagiri V."/>
            <person name="Zhang X."/>
            <person name="Suruliraj S."/>
            <person name="Warren W."/>
            <person name="Mitreva M."/>
            <person name="Mardis E.R."/>
            <person name="Wilson R.K."/>
        </authorList>
    </citation>
    <scope>NUCLEOTIDE SEQUENCE [LARGE SCALE GENOMIC DNA]</scope>
    <source>
        <strain evidence="2 3">F0235</strain>
    </source>
</reference>
<feature type="transmembrane region" description="Helical" evidence="1">
    <location>
        <begin position="181"/>
        <end position="198"/>
    </location>
</feature>
<evidence type="ECO:0000313" key="3">
    <source>
        <dbReference type="Proteomes" id="UP000010445"/>
    </source>
</evidence>
<feature type="transmembrane region" description="Helical" evidence="1">
    <location>
        <begin position="17"/>
        <end position="39"/>
    </location>
</feature>
<dbReference type="STRING" id="1035195.HMPREF9997_02146"/>
<keyword evidence="1" id="KW-1133">Transmembrane helix</keyword>
<feature type="transmembrane region" description="Helical" evidence="1">
    <location>
        <begin position="204"/>
        <end position="223"/>
    </location>
</feature>
<dbReference type="eggNOG" id="ENOG5033TKU">
    <property type="taxonomic scope" value="Bacteria"/>
</dbReference>
<gene>
    <name evidence="2" type="ORF">HMPREF9997_02146</name>
</gene>
<protein>
    <submittedName>
        <fullName evidence="2">Uncharacterized protein</fullName>
    </submittedName>
</protein>
<comment type="caution">
    <text evidence="2">The sequence shown here is derived from an EMBL/GenBank/DDBJ whole genome shotgun (WGS) entry which is preliminary data.</text>
</comment>
<proteinExistence type="predicted"/>
<feature type="transmembrane region" description="Helical" evidence="1">
    <location>
        <begin position="355"/>
        <end position="373"/>
    </location>
</feature>
<feature type="transmembrane region" description="Helical" evidence="1">
    <location>
        <begin position="151"/>
        <end position="169"/>
    </location>
</feature>
<feature type="transmembrane region" description="Helical" evidence="1">
    <location>
        <begin position="326"/>
        <end position="349"/>
    </location>
</feature>
<dbReference type="PATRIC" id="fig|1035195.3.peg.1922"/>
<keyword evidence="3" id="KW-1185">Reference proteome</keyword>
<evidence type="ECO:0000313" key="2">
    <source>
        <dbReference type="EMBL" id="EKX88920.1"/>
    </source>
</evidence>
<feature type="transmembrane region" description="Helical" evidence="1">
    <location>
        <begin position="126"/>
        <end position="145"/>
    </location>
</feature>
<dbReference type="AlphaFoldDB" id="L1MD18"/>